<feature type="domain" description="RecF/RecN/SMC N-terminal" evidence="6">
    <location>
        <begin position="15"/>
        <end position="1011"/>
    </location>
</feature>
<evidence type="ECO:0000256" key="3">
    <source>
        <dbReference type="ARBA" id="ARBA00023054"/>
    </source>
</evidence>
<dbReference type="GO" id="GO:0000724">
    <property type="term" value="P:double-strand break repair via homologous recombination"/>
    <property type="evidence" value="ECO:0007669"/>
    <property type="project" value="TreeGrafter"/>
</dbReference>
<feature type="region of interest" description="Disordered" evidence="5">
    <location>
        <begin position="260"/>
        <end position="341"/>
    </location>
</feature>
<dbReference type="Pfam" id="PF02463">
    <property type="entry name" value="SMC_N"/>
    <property type="match status" value="1"/>
</dbReference>
<dbReference type="PANTHER" id="PTHR45916">
    <property type="entry name" value="STRUCTURAL MAINTENANCE OF CHROMOSOMES PROTEIN 5"/>
    <property type="match status" value="1"/>
</dbReference>
<dbReference type="PANTHER" id="PTHR45916:SF1">
    <property type="entry name" value="STRUCTURAL MAINTENANCE OF CHROMOSOMES PROTEIN 5"/>
    <property type="match status" value="1"/>
</dbReference>
<comment type="caution">
    <text evidence="7">The sequence shown here is derived from an EMBL/GenBank/DDBJ whole genome shotgun (WGS) entry which is preliminary data.</text>
</comment>
<accession>A0A8J2SM90</accession>
<sequence>MAATPQESSFGRGAIVRVKLFQFLTYEAVEFRPGPRLNVVMGPNGTGKSSIVMAIAVGLGAAPRQLGRADTLSEFILTGRDVAVTELELLDDEATGRTRTIERRITRSQRGTSKWKIDGKSATEPQVKELVEKDLKIQIGNLCTFLPQEKVGEFSAFDDIGLLRETEKALGGQDLVDKHEALIKAEKAASEGARRIRTAAEELEDCEKRLKELEPEQARLERRQRHVEKARLCEQRLAWVKFEEKRELALAAKEAKKTAVEKVKEADEEAQPLREERDRAERARQQAKQKYDAKQRQTADAFAHLERDKKDLERRLEDLESEKDSSKNAEQRAAKAKAHAEKLRKAADTAQRALEALGTVDVIGLKRRVNALKPALVEAQTASRRAQDAAQDARDALTPLQRDLKAAKQQLQKVSTVKLRQQTFERAHGRAGSEAVRLRQWLDQNSGRFRKPVLGPVALETDVEDDGARCALEHAVGSWIWTSFVCQSKTDYDALYDFINNNSGFKTINLQNAETLKGKGKCFYDAAKLSQMRKLGVRDTLDSFVEAPPAIMEVLYGHHMIHNVVLGDSSMESNIQRLEPLLTGPQGYLALSATQEGPNPKVQIISRFQAYVSRYGNKDTTTATSRKQYSSQKLPALDDGNTDDKTRLEQDVKKAERALDAATKTAERLEKEADVKQCAADDEAKRVQVAGKDLAAFNKATRNKDACEEKAQRAEAKAQREESEKDKLKASQTRKLEQRLEAVTKVFGACAAGCKDLHACTEKVAYVMVERDAAKDASARAVEALQDKEQETQQLQDAAKKAIAAFDVLKGEARALKEAAEEIAPYDDNDLHAKLQELPEDSASVEAILDAERKEASRIHEDRGLQKRVEELQKKRDALKEKVDGMQGADDARTAELNKLRGPWEKTLRDALSSLKTKFGDYMETLGARGDVELVEQPTFARWGLAIKVAFRDACDLRQLDARVQSGGERSVSTIMFLMALQAHLPSPFRVVDEINQGMDEVNERIVFRRVVLNSTGPGAPQYWLITPKLLQGLYDMEHPDVRVLVVYNGAHNIKRPRDWDLDAFLGAKRRLVGAN</sequence>
<proteinExistence type="inferred from homology"/>
<feature type="coiled-coil region" evidence="4">
    <location>
        <begin position="862"/>
        <end position="889"/>
    </location>
</feature>
<protein>
    <recommendedName>
        <fullName evidence="2">Structural maintenance of chromosomes protein 5</fullName>
    </recommendedName>
</protein>
<organism evidence="7 8">
    <name type="scientific">Pelagomonas calceolata</name>
    <dbReference type="NCBI Taxonomy" id="35677"/>
    <lineage>
        <taxon>Eukaryota</taxon>
        <taxon>Sar</taxon>
        <taxon>Stramenopiles</taxon>
        <taxon>Ochrophyta</taxon>
        <taxon>Pelagophyceae</taxon>
        <taxon>Pelagomonadales</taxon>
        <taxon>Pelagomonadaceae</taxon>
        <taxon>Pelagomonas</taxon>
    </lineage>
</organism>
<evidence type="ECO:0000256" key="2">
    <source>
        <dbReference type="ARBA" id="ARBA00018687"/>
    </source>
</evidence>
<gene>
    <name evidence="7" type="ORF">PECAL_4P07740</name>
</gene>
<evidence type="ECO:0000256" key="5">
    <source>
        <dbReference type="SAM" id="MobiDB-lite"/>
    </source>
</evidence>
<evidence type="ECO:0000259" key="6">
    <source>
        <dbReference type="Pfam" id="PF02463"/>
    </source>
</evidence>
<evidence type="ECO:0000313" key="7">
    <source>
        <dbReference type="EMBL" id="CAH0373566.1"/>
    </source>
</evidence>
<dbReference type="EMBL" id="CAKKNE010000004">
    <property type="protein sequence ID" value="CAH0373566.1"/>
    <property type="molecule type" value="Genomic_DNA"/>
</dbReference>
<evidence type="ECO:0000256" key="4">
    <source>
        <dbReference type="SAM" id="Coils"/>
    </source>
</evidence>
<reference evidence="7" key="1">
    <citation type="submission" date="2021-11" db="EMBL/GenBank/DDBJ databases">
        <authorList>
            <consortium name="Genoscope - CEA"/>
            <person name="William W."/>
        </authorList>
    </citation>
    <scope>NUCLEOTIDE SEQUENCE</scope>
</reference>
<evidence type="ECO:0000313" key="8">
    <source>
        <dbReference type="Proteomes" id="UP000789595"/>
    </source>
</evidence>
<dbReference type="OrthoDB" id="10254973at2759"/>
<dbReference type="Gene3D" id="3.40.50.300">
    <property type="entry name" value="P-loop containing nucleotide triphosphate hydrolases"/>
    <property type="match status" value="2"/>
</dbReference>
<feature type="region of interest" description="Disordered" evidence="5">
    <location>
        <begin position="619"/>
        <end position="647"/>
    </location>
</feature>
<dbReference type="InterPro" id="IPR003395">
    <property type="entry name" value="RecF/RecN/SMC_N"/>
</dbReference>
<dbReference type="Proteomes" id="UP000789595">
    <property type="component" value="Unassembled WGS sequence"/>
</dbReference>
<dbReference type="GO" id="GO:0005634">
    <property type="term" value="C:nucleus"/>
    <property type="evidence" value="ECO:0007669"/>
    <property type="project" value="TreeGrafter"/>
</dbReference>
<dbReference type="InterPro" id="IPR027417">
    <property type="entry name" value="P-loop_NTPase"/>
</dbReference>
<feature type="coiled-coil region" evidence="4">
    <location>
        <begin position="771"/>
        <end position="805"/>
    </location>
</feature>
<evidence type="ECO:0000256" key="1">
    <source>
        <dbReference type="ARBA" id="ARBA00010171"/>
    </source>
</evidence>
<dbReference type="GO" id="GO:0030915">
    <property type="term" value="C:Smc5-Smc6 complex"/>
    <property type="evidence" value="ECO:0007669"/>
    <property type="project" value="TreeGrafter"/>
</dbReference>
<name>A0A8J2SM90_9STRA</name>
<keyword evidence="8" id="KW-1185">Reference proteome</keyword>
<dbReference type="SUPFAM" id="SSF52540">
    <property type="entry name" value="P-loop containing nucleoside triphosphate hydrolases"/>
    <property type="match status" value="1"/>
</dbReference>
<feature type="compositionally biased region" description="Polar residues" evidence="5">
    <location>
        <begin position="619"/>
        <end position="633"/>
    </location>
</feature>
<dbReference type="GO" id="GO:0003697">
    <property type="term" value="F:single-stranded DNA binding"/>
    <property type="evidence" value="ECO:0007669"/>
    <property type="project" value="TreeGrafter"/>
</dbReference>
<dbReference type="AlphaFoldDB" id="A0A8J2SM90"/>
<keyword evidence="3 4" id="KW-0175">Coiled coil</keyword>
<comment type="similarity">
    <text evidence="1">Belongs to the SMC family. SMC5 subfamily.</text>
</comment>
<feature type="coiled-coil region" evidence="4">
    <location>
        <begin position="196"/>
        <end position="223"/>
    </location>
</feature>